<reference evidence="1" key="2">
    <citation type="submission" date="2016-05" db="EMBL/GenBank/DDBJ databases">
        <title>Comparative analysis highlights variable genome content of wheat rusts and divergence of the mating loci.</title>
        <authorList>
            <person name="Cuomo C.A."/>
            <person name="Bakkeren G."/>
            <person name="Szabo L."/>
            <person name="Khalil H."/>
            <person name="Joly D."/>
            <person name="Goldberg J."/>
            <person name="Young S."/>
            <person name="Zeng Q."/>
            <person name="Fellers J."/>
        </authorList>
    </citation>
    <scope>NUCLEOTIDE SEQUENCE [LARGE SCALE GENOMIC DNA]</scope>
    <source>
        <strain evidence="1">1-1 BBBD Race 1</strain>
    </source>
</reference>
<evidence type="ECO:0000313" key="1">
    <source>
        <dbReference type="EMBL" id="OAV90361.1"/>
    </source>
</evidence>
<protein>
    <submittedName>
        <fullName evidence="2">F-box domain-containing protein</fullName>
    </submittedName>
</protein>
<dbReference type="Gene3D" id="3.80.10.10">
    <property type="entry name" value="Ribonuclease Inhibitor"/>
    <property type="match status" value="1"/>
</dbReference>
<proteinExistence type="predicted"/>
<reference evidence="2" key="4">
    <citation type="submission" date="2025-05" db="UniProtKB">
        <authorList>
            <consortium name="EnsemblFungi"/>
        </authorList>
    </citation>
    <scope>IDENTIFICATION</scope>
    <source>
        <strain evidence="2">isolate 1-1 / race 1 (BBBD)</strain>
    </source>
</reference>
<evidence type="ECO:0000313" key="2">
    <source>
        <dbReference type="EnsemblFungi" id="PTTG_28357-t43_1-p1"/>
    </source>
</evidence>
<gene>
    <name evidence="1" type="ORF">PTTG_28357</name>
</gene>
<dbReference type="InterPro" id="IPR032675">
    <property type="entry name" value="LRR_dom_sf"/>
</dbReference>
<reference evidence="1" key="1">
    <citation type="submission" date="2009-11" db="EMBL/GenBank/DDBJ databases">
        <authorList>
            <consortium name="The Broad Institute Genome Sequencing Platform"/>
            <person name="Ward D."/>
            <person name="Feldgarden M."/>
            <person name="Earl A."/>
            <person name="Young S.K."/>
            <person name="Zeng Q."/>
            <person name="Koehrsen M."/>
            <person name="Alvarado L."/>
            <person name="Berlin A."/>
            <person name="Bochicchio J."/>
            <person name="Borenstein D."/>
            <person name="Chapman S.B."/>
            <person name="Chen Z."/>
            <person name="Engels R."/>
            <person name="Freedman E."/>
            <person name="Gellesch M."/>
            <person name="Goldberg J."/>
            <person name="Griggs A."/>
            <person name="Gujja S."/>
            <person name="Heilman E."/>
            <person name="Heiman D."/>
            <person name="Hepburn T."/>
            <person name="Howarth C."/>
            <person name="Jen D."/>
            <person name="Larson L."/>
            <person name="Lewis B."/>
            <person name="Mehta T."/>
            <person name="Park D."/>
            <person name="Pearson M."/>
            <person name="Roberts A."/>
            <person name="Saif S."/>
            <person name="Shea T."/>
            <person name="Shenoy N."/>
            <person name="Sisk P."/>
            <person name="Stolte C."/>
            <person name="Sykes S."/>
            <person name="Thomson T."/>
            <person name="Walk T."/>
            <person name="White J."/>
            <person name="Yandava C."/>
            <person name="Izard J."/>
            <person name="Baranova O.V."/>
            <person name="Blanton J.M."/>
            <person name="Tanner A.C."/>
            <person name="Dewhirst F.E."/>
            <person name="Haas B."/>
            <person name="Nusbaum C."/>
            <person name="Birren B."/>
        </authorList>
    </citation>
    <scope>NUCLEOTIDE SEQUENCE [LARGE SCALE GENOMIC DNA]</scope>
    <source>
        <strain evidence="1">1-1 BBBD Race 1</strain>
    </source>
</reference>
<dbReference type="SUPFAM" id="SSF52047">
    <property type="entry name" value="RNI-like"/>
    <property type="match status" value="1"/>
</dbReference>
<dbReference type="OrthoDB" id="2505334at2759"/>
<dbReference type="Proteomes" id="UP000005240">
    <property type="component" value="Unassembled WGS sequence"/>
</dbReference>
<dbReference type="EMBL" id="ADAS02000103">
    <property type="protein sequence ID" value="OAV90361.1"/>
    <property type="molecule type" value="Genomic_DNA"/>
</dbReference>
<dbReference type="AlphaFoldDB" id="A0A180GCK7"/>
<dbReference type="VEuPathDB" id="FungiDB:PTTG_28357"/>
<organism evidence="1">
    <name type="scientific">Puccinia triticina (isolate 1-1 / race 1 (BBBD))</name>
    <name type="common">Brown leaf rust fungus</name>
    <dbReference type="NCBI Taxonomy" id="630390"/>
    <lineage>
        <taxon>Eukaryota</taxon>
        <taxon>Fungi</taxon>
        <taxon>Dikarya</taxon>
        <taxon>Basidiomycota</taxon>
        <taxon>Pucciniomycotina</taxon>
        <taxon>Pucciniomycetes</taxon>
        <taxon>Pucciniales</taxon>
        <taxon>Pucciniaceae</taxon>
        <taxon>Puccinia</taxon>
    </lineage>
</organism>
<reference evidence="2 3" key="3">
    <citation type="journal article" date="2017" name="G3 (Bethesda)">
        <title>Comparative analysis highlights variable genome content of wheat rusts and divergence of the mating loci.</title>
        <authorList>
            <person name="Cuomo C.A."/>
            <person name="Bakkeren G."/>
            <person name="Khalil H.B."/>
            <person name="Panwar V."/>
            <person name="Joly D."/>
            <person name="Linning R."/>
            <person name="Sakthikumar S."/>
            <person name="Song X."/>
            <person name="Adiconis X."/>
            <person name="Fan L."/>
            <person name="Goldberg J.M."/>
            <person name="Levin J.Z."/>
            <person name="Young S."/>
            <person name="Zeng Q."/>
            <person name="Anikster Y."/>
            <person name="Bruce M."/>
            <person name="Wang M."/>
            <person name="Yin C."/>
            <person name="McCallum B."/>
            <person name="Szabo L.J."/>
            <person name="Hulbert S."/>
            <person name="Chen X."/>
            <person name="Fellers J.P."/>
        </authorList>
    </citation>
    <scope>NUCLEOTIDE SEQUENCE</scope>
    <source>
        <strain evidence="2">isolate 1-1 / race 1 (BBBD)</strain>
        <strain evidence="3">Isolate 1-1 / race 1 (BBBD)</strain>
    </source>
</reference>
<dbReference type="EnsemblFungi" id="PTTG_28357-t43_1">
    <property type="protein sequence ID" value="PTTG_28357-t43_1-p1"/>
    <property type="gene ID" value="PTTG_28357"/>
</dbReference>
<accession>A0A180GCK7</accession>
<evidence type="ECO:0000313" key="3">
    <source>
        <dbReference type="Proteomes" id="UP000005240"/>
    </source>
</evidence>
<keyword evidence="3" id="KW-1185">Reference proteome</keyword>
<sequence length="371" mass="42166">MAIIFDLPDEVFKLIFEYLVTVEFASLEVRPFAGLDARMECEISTACNLRLVCRRWAEWFYVHHLYKHLRGRYLQTNDLLNHLLNRSSSAARPNCQVLDLWDLRSPPKPHQLWSRGSTQHKNGPELWSEYEILECLADYFSDSLTEITLRFRHYISLPVEIIQAIGRIRNLRTLRLVKQPQPDPQCLSMLILAAQNLTTLDLADLDPELVPRFVSLATALKSSIKVLQVSGISSDNGQTLKPLFEVLRETIEGISVQSNSVIGQVLNLEFPKLRVFETQSSHLLTNLLTEGIFLHSIEVLGIDICSVDCKPPLESHLFTNMPSLRRLVFLSYSIFSDGISIPDDHLLACKARGIGCIKFTMGRGISEMMSL</sequence>
<name>A0A180GCK7_PUCT1</name>